<evidence type="ECO:0000313" key="2">
    <source>
        <dbReference type="EMBL" id="MQT11214.1"/>
    </source>
</evidence>
<protein>
    <submittedName>
        <fullName evidence="2">DUF1289 domain-containing protein</fullName>
    </submittedName>
</protein>
<reference evidence="2 3" key="1">
    <citation type="submission" date="2019-09" db="EMBL/GenBank/DDBJ databases">
        <title>Segnochrobactrum spirostomi gen. nov., sp. nov., isolated from the ciliate Spirostomum cf. yagiui and description of a novel family, Segnochrobactraceae fam. nov. within the order Rhizobiales of the class Alphaproteobacteria.</title>
        <authorList>
            <person name="Akter S."/>
            <person name="Shazib S.U.A."/>
            <person name="Shin M.K."/>
        </authorList>
    </citation>
    <scope>NUCLEOTIDE SEQUENCE [LARGE SCALE GENOMIC DNA]</scope>
    <source>
        <strain evidence="2 3">Sp-1</strain>
    </source>
</reference>
<proteinExistence type="predicted"/>
<dbReference type="AlphaFoldDB" id="A0A6A7XXA7"/>
<dbReference type="InterPro" id="IPR010710">
    <property type="entry name" value="DUF1289"/>
</dbReference>
<organism evidence="2 3">
    <name type="scientific">Segnochrobactrum spirostomi</name>
    <dbReference type="NCBI Taxonomy" id="2608987"/>
    <lineage>
        <taxon>Bacteria</taxon>
        <taxon>Pseudomonadati</taxon>
        <taxon>Pseudomonadota</taxon>
        <taxon>Alphaproteobacteria</taxon>
        <taxon>Hyphomicrobiales</taxon>
        <taxon>Segnochrobactraceae</taxon>
        <taxon>Segnochrobactrum</taxon>
    </lineage>
</organism>
<dbReference type="Proteomes" id="UP000332515">
    <property type="component" value="Unassembled WGS sequence"/>
</dbReference>
<sequence>MDLADDLAIPSSPCRRLCRLDEGRGVCVGCGRTLAEIAAWARLSERERRTIMAGLAARLAGPSDRAADAPPPPSREHAA</sequence>
<dbReference type="Pfam" id="PF06945">
    <property type="entry name" value="DUF1289"/>
    <property type="match status" value="1"/>
</dbReference>
<evidence type="ECO:0000256" key="1">
    <source>
        <dbReference type="SAM" id="MobiDB-lite"/>
    </source>
</evidence>
<dbReference type="PANTHER" id="PTHR35175:SF2">
    <property type="entry name" value="DUF1289 DOMAIN-CONTAINING PROTEIN"/>
    <property type="match status" value="1"/>
</dbReference>
<evidence type="ECO:0000313" key="3">
    <source>
        <dbReference type="Proteomes" id="UP000332515"/>
    </source>
</evidence>
<comment type="caution">
    <text evidence="2">The sequence shown here is derived from an EMBL/GenBank/DDBJ whole genome shotgun (WGS) entry which is preliminary data.</text>
</comment>
<accession>A0A6A7XXA7</accession>
<dbReference type="RefSeq" id="WP_153477637.1">
    <property type="nucleotide sequence ID" value="NZ_VWNA01000001.1"/>
</dbReference>
<gene>
    <name evidence="2" type="ORF">F0357_00680</name>
</gene>
<keyword evidence="3" id="KW-1185">Reference proteome</keyword>
<dbReference type="PANTHER" id="PTHR35175">
    <property type="entry name" value="DUF1289 DOMAIN-CONTAINING PROTEIN"/>
    <property type="match status" value="1"/>
</dbReference>
<feature type="region of interest" description="Disordered" evidence="1">
    <location>
        <begin position="60"/>
        <end position="79"/>
    </location>
</feature>
<dbReference type="EMBL" id="VWNA01000001">
    <property type="protein sequence ID" value="MQT11214.1"/>
    <property type="molecule type" value="Genomic_DNA"/>
</dbReference>
<name>A0A6A7XXA7_9HYPH</name>